<dbReference type="Pfam" id="PF24681">
    <property type="entry name" value="Kelch_KLHDC2_KLHL20_DRC7"/>
    <property type="match status" value="1"/>
</dbReference>
<dbReference type="PANTHER" id="PTHR46344:SF27">
    <property type="entry name" value="KELCH REPEAT SUPERFAMILY PROTEIN"/>
    <property type="match status" value="1"/>
</dbReference>
<proteinExistence type="predicted"/>
<evidence type="ECO:0000256" key="2">
    <source>
        <dbReference type="ARBA" id="ARBA00022737"/>
    </source>
</evidence>
<dbReference type="PANTHER" id="PTHR46344">
    <property type="entry name" value="OS02G0202900 PROTEIN"/>
    <property type="match status" value="1"/>
</dbReference>
<organism evidence="4 5">
    <name type="scientific">Adineta ricciae</name>
    <name type="common">Rotifer</name>
    <dbReference type="NCBI Taxonomy" id="249248"/>
    <lineage>
        <taxon>Eukaryota</taxon>
        <taxon>Metazoa</taxon>
        <taxon>Spiralia</taxon>
        <taxon>Gnathifera</taxon>
        <taxon>Rotifera</taxon>
        <taxon>Eurotatoria</taxon>
        <taxon>Bdelloidea</taxon>
        <taxon>Adinetida</taxon>
        <taxon>Adinetidae</taxon>
        <taxon>Adineta</taxon>
    </lineage>
</organism>
<reference evidence="4" key="1">
    <citation type="submission" date="2021-02" db="EMBL/GenBank/DDBJ databases">
        <authorList>
            <person name="Nowell W R."/>
        </authorList>
    </citation>
    <scope>NUCLEOTIDE SEQUENCE</scope>
</reference>
<dbReference type="EMBL" id="CAJNOR010000354">
    <property type="protein sequence ID" value="CAF0889172.1"/>
    <property type="molecule type" value="Genomic_DNA"/>
</dbReference>
<name>A0A813YSM8_ADIRI</name>
<feature type="signal peptide" evidence="3">
    <location>
        <begin position="1"/>
        <end position="16"/>
    </location>
</feature>
<evidence type="ECO:0000256" key="3">
    <source>
        <dbReference type="SAM" id="SignalP"/>
    </source>
</evidence>
<keyword evidence="3" id="KW-0732">Signal</keyword>
<dbReference type="Gene3D" id="2.130.10.80">
    <property type="entry name" value="Galactose oxidase/kelch, beta-propeller"/>
    <property type="match status" value="3"/>
</dbReference>
<keyword evidence="1" id="KW-0880">Kelch repeat</keyword>
<evidence type="ECO:0000313" key="5">
    <source>
        <dbReference type="Proteomes" id="UP000663828"/>
    </source>
</evidence>
<dbReference type="InterPro" id="IPR006652">
    <property type="entry name" value="Kelch_1"/>
</dbReference>
<dbReference type="InterPro" id="IPR015915">
    <property type="entry name" value="Kelch-typ_b-propeller"/>
</dbReference>
<keyword evidence="5" id="KW-1185">Reference proteome</keyword>
<gene>
    <name evidence="4" type="ORF">XAT740_LOCUS7416</name>
</gene>
<sequence>MYLALIISVFISPINAIIISQVHRSSSYQTNSSCARLSNITLAADASIQSCIWECAHKDQCQTAVYYHDNRSCLLYSEDCQSGNITSSRDVRASVICYRTNHGSNNQCSPPGWTTTGTMSVTRYYHTASTLSNGKVLVTGGSNGIYLNSAELYDPSTGSWTTTGTMSVARCYHTASILSNGKVLVTGGYLNSAELYDASTGNWTTTGTMSVARGYHTASILSNGKVLVTGGYNGSVYLNSAELYDASTGNWTTTGTMSVARRYHTASILSNGKVLVTGGSNGIYLNSAELYDPSTGSWTTTGNMSVTRVYHTASILFNKTVLVTGGCCYTNTAELY</sequence>
<dbReference type="InterPro" id="IPR037293">
    <property type="entry name" value="Gal_Oxidase_central_sf"/>
</dbReference>
<evidence type="ECO:0000256" key="1">
    <source>
        <dbReference type="ARBA" id="ARBA00022441"/>
    </source>
</evidence>
<dbReference type="Proteomes" id="UP000663828">
    <property type="component" value="Unassembled WGS sequence"/>
</dbReference>
<comment type="caution">
    <text evidence="4">The sequence shown here is derived from an EMBL/GenBank/DDBJ whole genome shotgun (WGS) entry which is preliminary data.</text>
</comment>
<accession>A0A813YSM8</accession>
<dbReference type="SUPFAM" id="SSF117281">
    <property type="entry name" value="Kelch motif"/>
    <property type="match status" value="1"/>
</dbReference>
<feature type="chain" id="PRO_5032268697" description="Apple domain-containing protein" evidence="3">
    <location>
        <begin position="17"/>
        <end position="336"/>
    </location>
</feature>
<protein>
    <recommendedName>
        <fullName evidence="6">Apple domain-containing protein</fullName>
    </recommendedName>
</protein>
<dbReference type="AlphaFoldDB" id="A0A813YSM8"/>
<dbReference type="SMART" id="SM00612">
    <property type="entry name" value="Kelch"/>
    <property type="match status" value="4"/>
</dbReference>
<evidence type="ECO:0008006" key="6">
    <source>
        <dbReference type="Google" id="ProtNLM"/>
    </source>
</evidence>
<evidence type="ECO:0000313" key="4">
    <source>
        <dbReference type="EMBL" id="CAF0889172.1"/>
    </source>
</evidence>
<keyword evidence="2" id="KW-0677">Repeat</keyword>